<dbReference type="EMBL" id="CDMY01000577">
    <property type="protein sequence ID" value="CEM24057.1"/>
    <property type="molecule type" value="Genomic_DNA"/>
</dbReference>
<feature type="region of interest" description="Disordered" evidence="1">
    <location>
        <begin position="257"/>
        <end position="316"/>
    </location>
</feature>
<feature type="region of interest" description="Disordered" evidence="1">
    <location>
        <begin position="1"/>
        <end position="73"/>
    </location>
</feature>
<proteinExistence type="predicted"/>
<dbReference type="AlphaFoldDB" id="A0A0G4G680"/>
<dbReference type="InParanoid" id="A0A0G4G680"/>
<feature type="compositionally biased region" description="Low complexity" evidence="1">
    <location>
        <begin position="263"/>
        <end position="288"/>
    </location>
</feature>
<evidence type="ECO:0000313" key="3">
    <source>
        <dbReference type="Proteomes" id="UP000041254"/>
    </source>
</evidence>
<feature type="compositionally biased region" description="Basic and acidic residues" evidence="1">
    <location>
        <begin position="8"/>
        <end position="26"/>
    </location>
</feature>
<reference evidence="2 3" key="1">
    <citation type="submission" date="2014-11" db="EMBL/GenBank/DDBJ databases">
        <authorList>
            <person name="Zhu J."/>
            <person name="Qi W."/>
            <person name="Song R."/>
        </authorList>
    </citation>
    <scope>NUCLEOTIDE SEQUENCE [LARGE SCALE GENOMIC DNA]</scope>
</reference>
<dbReference type="VEuPathDB" id="CryptoDB:Vbra_298"/>
<protein>
    <submittedName>
        <fullName evidence="2">Uncharacterized protein</fullName>
    </submittedName>
</protein>
<evidence type="ECO:0000256" key="1">
    <source>
        <dbReference type="SAM" id="MobiDB-lite"/>
    </source>
</evidence>
<gene>
    <name evidence="2" type="ORF">Vbra_298</name>
</gene>
<sequence length="488" mass="53950">MVEGGDPSDARLRPTDQSLHKDDGHTGKASPKRPRKRPALATPRLETVKGVGQGVCAVGDGSLPLARDGRDDNRDMKAESIHTNSDSDQKQPGGYLGRPGHLPRVEFNPDPIHVGWAVIHLDGAGRLTTRHFRSRHRGSERAKKQAMAFCEEIRTTQGETPEPASSHQTTGVVYDEDKKCWRAVWRCGGYLRVLEVPVSQEGGSDTAKEQAEAFVRERQEAWENTIKALPVSRNPIHHTGANPPALISPSSYSLPPVPLFYDPTRPTTQSRSRRQSLTSRATSSSTSRKAAKPIRRTTLSPFKRAPASHGSVPEGVSYDQGRRAWVVHGMGAHKAFSEGTHGSIEAKELADEFWRQLMTMPVKAKGASAHRSKASLSVGDSERALEDAGRMMDELRQQVKARESVGQLCDGLGFRRREATTEEMGGTFEGVRLEWKWKTTSDGFTTYCLEVRHASTLGPLKTFTITYRAAHAPSPRRAHERLMDRFCV</sequence>
<name>A0A0G4G680_VITBC</name>
<dbReference type="Proteomes" id="UP000041254">
    <property type="component" value="Unassembled WGS sequence"/>
</dbReference>
<accession>A0A0G4G680</accession>
<evidence type="ECO:0000313" key="2">
    <source>
        <dbReference type="EMBL" id="CEM24057.1"/>
    </source>
</evidence>
<keyword evidence="3" id="KW-1185">Reference proteome</keyword>
<organism evidence="2 3">
    <name type="scientific">Vitrella brassicaformis (strain CCMP3155)</name>
    <dbReference type="NCBI Taxonomy" id="1169540"/>
    <lineage>
        <taxon>Eukaryota</taxon>
        <taxon>Sar</taxon>
        <taxon>Alveolata</taxon>
        <taxon>Colpodellida</taxon>
        <taxon>Vitrellaceae</taxon>
        <taxon>Vitrella</taxon>
    </lineage>
</organism>